<dbReference type="Proteomes" id="UP000634455">
    <property type="component" value="Unassembled WGS sequence"/>
</dbReference>
<gene>
    <name evidence="1" type="ORF">GCM10008927_25630</name>
</gene>
<name>A0ABQ3D4T2_9RHOB</name>
<comment type="caution">
    <text evidence="1">The sequence shown here is derived from an EMBL/GenBank/DDBJ whole genome shotgun (WGS) entry which is preliminary data.</text>
</comment>
<accession>A0ABQ3D4T2</accession>
<organism evidence="1 2">
    <name type="scientific">Paramylibacter ulvae</name>
    <dbReference type="NCBI Taxonomy" id="1651968"/>
    <lineage>
        <taxon>Bacteria</taxon>
        <taxon>Pseudomonadati</taxon>
        <taxon>Pseudomonadota</taxon>
        <taxon>Alphaproteobacteria</taxon>
        <taxon>Rhodobacterales</taxon>
        <taxon>Paracoccaceae</taxon>
        <taxon>Paramylibacter</taxon>
    </lineage>
</organism>
<reference evidence="2" key="1">
    <citation type="journal article" date="2019" name="Int. J. Syst. Evol. Microbiol.">
        <title>The Global Catalogue of Microorganisms (GCM) 10K type strain sequencing project: providing services to taxonomists for standard genome sequencing and annotation.</title>
        <authorList>
            <consortium name="The Broad Institute Genomics Platform"/>
            <consortium name="The Broad Institute Genome Sequencing Center for Infectious Disease"/>
            <person name="Wu L."/>
            <person name="Ma J."/>
        </authorList>
    </citation>
    <scope>NUCLEOTIDE SEQUENCE [LARGE SCALE GENOMIC DNA]</scope>
    <source>
        <strain evidence="2">KCTC 32465</strain>
    </source>
</reference>
<dbReference type="EMBL" id="BMZF01000008">
    <property type="protein sequence ID" value="GHA58846.1"/>
    <property type="molecule type" value="Genomic_DNA"/>
</dbReference>
<evidence type="ECO:0000313" key="2">
    <source>
        <dbReference type="Proteomes" id="UP000634455"/>
    </source>
</evidence>
<keyword evidence="2" id="KW-1185">Reference proteome</keyword>
<evidence type="ECO:0000313" key="1">
    <source>
        <dbReference type="EMBL" id="GHA58846.1"/>
    </source>
</evidence>
<sequence length="70" mass="8127">MLTMNHCTPYIFNQILINYYAIPRRMYWRITMKTTYTKPVLTNLSAQKTAQDKGSAMMENMGMQNNAIAS</sequence>
<proteinExistence type="predicted"/>
<protein>
    <submittedName>
        <fullName evidence="1">Uncharacterized protein</fullName>
    </submittedName>
</protein>